<reference evidence="1 2" key="1">
    <citation type="submission" date="2024-02" db="EMBL/GenBank/DDBJ databases">
        <title>First draft genome assembly of two strains of Seiridium cardinale.</title>
        <authorList>
            <person name="Emiliani G."/>
            <person name="Scali E."/>
        </authorList>
    </citation>
    <scope>NUCLEOTIDE SEQUENCE [LARGE SCALE GENOMIC DNA]</scope>
    <source>
        <strain evidence="1 2">BM-138-000479</strain>
    </source>
</reference>
<evidence type="ECO:0000313" key="2">
    <source>
        <dbReference type="Proteomes" id="UP001465668"/>
    </source>
</evidence>
<dbReference type="Proteomes" id="UP001465668">
    <property type="component" value="Unassembled WGS sequence"/>
</dbReference>
<comment type="caution">
    <text evidence="1">The sequence shown here is derived from an EMBL/GenBank/DDBJ whole genome shotgun (WGS) entry which is preliminary data.</text>
</comment>
<dbReference type="InterPro" id="IPR053187">
    <property type="entry name" value="Notoamide_regulator"/>
</dbReference>
<name>A0ABR2X6E2_9PEZI</name>
<accession>A0ABR2X6E2</accession>
<protein>
    <submittedName>
        <fullName evidence="1">Zn(2)-C6 fungal-type domain-containing protein</fullName>
    </submittedName>
</protein>
<gene>
    <name evidence="1" type="ORF">SCAR479_13984</name>
</gene>
<keyword evidence="2" id="KW-1185">Reference proteome</keyword>
<organism evidence="1 2">
    <name type="scientific">Seiridium cardinale</name>
    <dbReference type="NCBI Taxonomy" id="138064"/>
    <lineage>
        <taxon>Eukaryota</taxon>
        <taxon>Fungi</taxon>
        <taxon>Dikarya</taxon>
        <taxon>Ascomycota</taxon>
        <taxon>Pezizomycotina</taxon>
        <taxon>Sordariomycetes</taxon>
        <taxon>Xylariomycetidae</taxon>
        <taxon>Amphisphaeriales</taxon>
        <taxon>Sporocadaceae</taxon>
        <taxon>Seiridium</taxon>
    </lineage>
</organism>
<sequence>MASAALLSLSHLGRDKDHCVLEYAKEVRNMGITLKLFGADAAANTTFGEKAPDHNHIASCYAAWGGFNWTVLVSLFYRQPGSEKPAAPPRLPIPGEGNLVGQDLDYPTKPVKEFLMGSTFPALCRFWRIIQRTEWIHYPDQDSPPENLKQELMEYNFREVIAWTHTLPRAMLAHQNASHHVIVFHIWLHTTIMDILRPHIGKSDSERHKMRTFAAATGCPDDAYTASVNQLKRLIINYRSNHQASTFSILWHNGLLYLANAALRDTQDQEWRLYFLLCINGYEALRRPYPMSGVIIQSLLSMTLLYTDMMGTEARRIMDQLNRSDLKSLVTDCEDNIRATFMADLALASEDPEAARVENLAGELEHLVAFKDFVALDPMEI</sequence>
<dbReference type="PANTHER" id="PTHR47256">
    <property type="entry name" value="ZN(II)2CYS6 TRANSCRIPTION FACTOR (EUROFUNG)-RELATED"/>
    <property type="match status" value="1"/>
</dbReference>
<dbReference type="PANTHER" id="PTHR47256:SF1">
    <property type="entry name" value="ZN(II)2CYS6 TRANSCRIPTION FACTOR (EUROFUNG)"/>
    <property type="match status" value="1"/>
</dbReference>
<evidence type="ECO:0000313" key="1">
    <source>
        <dbReference type="EMBL" id="KAK9769351.1"/>
    </source>
</evidence>
<proteinExistence type="predicted"/>
<dbReference type="EMBL" id="JARVKM010000133">
    <property type="protein sequence ID" value="KAK9769351.1"/>
    <property type="molecule type" value="Genomic_DNA"/>
</dbReference>